<comment type="pathway">
    <text evidence="4">Amino-acid biosynthesis; L-leucine biosynthesis; L-leucine from 3-methyl-2-oxobutanoate: step 4/4.</text>
</comment>
<dbReference type="Gene3D" id="3.30.470.10">
    <property type="match status" value="1"/>
</dbReference>
<comment type="catalytic activity">
    <reaction evidence="11">
        <text>L-leucine + 2-oxoglutarate = 4-methyl-2-oxopentanoate + L-glutamate</text>
        <dbReference type="Rhea" id="RHEA:18321"/>
        <dbReference type="ChEBI" id="CHEBI:16810"/>
        <dbReference type="ChEBI" id="CHEBI:17865"/>
        <dbReference type="ChEBI" id="CHEBI:29985"/>
        <dbReference type="ChEBI" id="CHEBI:57427"/>
        <dbReference type="EC" id="2.6.1.42"/>
    </reaction>
</comment>
<evidence type="ECO:0000256" key="9">
    <source>
        <dbReference type="ARBA" id="ARBA00048212"/>
    </source>
</evidence>
<dbReference type="InterPro" id="IPR043132">
    <property type="entry name" value="BCAT-like_C"/>
</dbReference>
<dbReference type="EC" id="2.6.1.42" evidence="6"/>
<dbReference type="PANTHER" id="PTHR42743">
    <property type="entry name" value="AMINO-ACID AMINOTRANSFERASE"/>
    <property type="match status" value="1"/>
</dbReference>
<dbReference type="EMBL" id="RGMI01000032">
    <property type="protein sequence ID" value="NCU50388.1"/>
    <property type="molecule type" value="Genomic_DNA"/>
</dbReference>
<reference evidence="12" key="1">
    <citation type="submission" date="2018-10" db="EMBL/GenBank/DDBJ databases">
        <title>Iterative Subtractive Binning of Freshwater Chronoseries Metagenomes Recovers Nearly Complete Genomes from over Four Hundred Novel Species.</title>
        <authorList>
            <person name="Rodriguez-R L.M."/>
            <person name="Tsementzi D."/>
            <person name="Luo C."/>
            <person name="Konstantinidis K.T."/>
        </authorList>
    </citation>
    <scope>NUCLEOTIDE SEQUENCE</scope>
    <source>
        <strain evidence="12">WB8_1A_003</strain>
    </source>
</reference>
<evidence type="ECO:0000256" key="2">
    <source>
        <dbReference type="ARBA" id="ARBA00004824"/>
    </source>
</evidence>
<dbReference type="GO" id="GO:0009082">
    <property type="term" value="P:branched-chain amino acid biosynthetic process"/>
    <property type="evidence" value="ECO:0007669"/>
    <property type="project" value="UniProtKB-KW"/>
</dbReference>
<feature type="non-terminal residue" evidence="12">
    <location>
        <position position="195"/>
    </location>
</feature>
<evidence type="ECO:0000256" key="8">
    <source>
        <dbReference type="ARBA" id="ARBA00023304"/>
    </source>
</evidence>
<evidence type="ECO:0000313" key="13">
    <source>
        <dbReference type="Proteomes" id="UP000699985"/>
    </source>
</evidence>
<evidence type="ECO:0000256" key="5">
    <source>
        <dbReference type="ARBA" id="ARBA00009320"/>
    </source>
</evidence>
<comment type="function">
    <text evidence="1">Acts on leucine, isoleucine and valine.</text>
</comment>
<dbReference type="Proteomes" id="UP000699985">
    <property type="component" value="Unassembled WGS sequence"/>
</dbReference>
<keyword evidence="8" id="KW-0028">Amino-acid biosynthesis</keyword>
<dbReference type="InterPro" id="IPR050571">
    <property type="entry name" value="Class-IV_PLP-Dep_Aminotrnsfr"/>
</dbReference>
<comment type="catalytic activity">
    <reaction evidence="10">
        <text>L-isoleucine + 2-oxoglutarate = (S)-3-methyl-2-oxopentanoate + L-glutamate</text>
        <dbReference type="Rhea" id="RHEA:24801"/>
        <dbReference type="ChEBI" id="CHEBI:16810"/>
        <dbReference type="ChEBI" id="CHEBI:29985"/>
        <dbReference type="ChEBI" id="CHEBI:35146"/>
        <dbReference type="ChEBI" id="CHEBI:58045"/>
        <dbReference type="EC" id="2.6.1.42"/>
    </reaction>
</comment>
<comment type="pathway">
    <text evidence="2">Amino-acid biosynthesis; L-isoleucine biosynthesis; L-isoleucine from 2-oxobutanoate: step 4/4.</text>
</comment>
<dbReference type="InterPro" id="IPR001544">
    <property type="entry name" value="Aminotrans_IV"/>
</dbReference>
<name>A0A966LWZ5_9PROT</name>
<dbReference type="InterPro" id="IPR043131">
    <property type="entry name" value="BCAT-like_N"/>
</dbReference>
<organism evidence="12 13">
    <name type="scientific">Candidatus Fonsibacter lacus</name>
    <dbReference type="NCBI Taxonomy" id="2576439"/>
    <lineage>
        <taxon>Bacteria</taxon>
        <taxon>Pseudomonadati</taxon>
        <taxon>Pseudomonadota</taxon>
        <taxon>Alphaproteobacteria</taxon>
        <taxon>Candidatus Pelagibacterales</taxon>
        <taxon>Candidatus Pelagibacterales incertae sedis</taxon>
        <taxon>Candidatus Fonsibacter</taxon>
    </lineage>
</organism>
<keyword evidence="12" id="KW-0808">Transferase</keyword>
<comment type="similarity">
    <text evidence="5">Belongs to the class-IV pyridoxal-phosphate-dependent aminotransferase family.</text>
</comment>
<sequence>MRQVYINGEFKKEDEAKVSVFDRGLLFSDSLYEVTSVINGKLIDFNNHMKRLDRSMKELKFKKLLNHEDILAFHRKLIELNNLKEGMIYLQVTRGVVDRSFDMPKNEIAPTVFAFTQEKKIIESEGAKNGIKVMTLDDMRWKRCDIKTTQLLYASMAKTEATEKGFDDAWMIRQGYITEGSSNNAWIIKGKIIMT</sequence>
<evidence type="ECO:0000256" key="10">
    <source>
        <dbReference type="ARBA" id="ARBA00048798"/>
    </source>
</evidence>
<comment type="catalytic activity">
    <reaction evidence="9">
        <text>L-valine + 2-oxoglutarate = 3-methyl-2-oxobutanoate + L-glutamate</text>
        <dbReference type="Rhea" id="RHEA:24813"/>
        <dbReference type="ChEBI" id="CHEBI:11851"/>
        <dbReference type="ChEBI" id="CHEBI:16810"/>
        <dbReference type="ChEBI" id="CHEBI:29985"/>
        <dbReference type="ChEBI" id="CHEBI:57762"/>
        <dbReference type="EC" id="2.6.1.42"/>
    </reaction>
</comment>
<evidence type="ECO:0000256" key="4">
    <source>
        <dbReference type="ARBA" id="ARBA00005072"/>
    </source>
</evidence>
<dbReference type="Gene3D" id="3.20.10.10">
    <property type="entry name" value="D-amino Acid Aminotransferase, subunit A, domain 2"/>
    <property type="match status" value="1"/>
</dbReference>
<evidence type="ECO:0000256" key="1">
    <source>
        <dbReference type="ARBA" id="ARBA00003109"/>
    </source>
</evidence>
<gene>
    <name evidence="12" type="ORF">EBX29_01235</name>
</gene>
<accession>A0A966LWZ5</accession>
<comment type="caution">
    <text evidence="12">The sequence shown here is derived from an EMBL/GenBank/DDBJ whole genome shotgun (WGS) entry which is preliminary data.</text>
</comment>
<dbReference type="Pfam" id="PF01063">
    <property type="entry name" value="Aminotran_4"/>
    <property type="match status" value="1"/>
</dbReference>
<proteinExistence type="inferred from homology"/>
<dbReference type="SUPFAM" id="SSF56752">
    <property type="entry name" value="D-aminoacid aminotransferase-like PLP-dependent enzymes"/>
    <property type="match status" value="1"/>
</dbReference>
<dbReference type="GO" id="GO:0004084">
    <property type="term" value="F:branched-chain-amino-acid transaminase activity"/>
    <property type="evidence" value="ECO:0007669"/>
    <property type="project" value="UniProtKB-EC"/>
</dbReference>
<evidence type="ECO:0000256" key="11">
    <source>
        <dbReference type="ARBA" id="ARBA00049229"/>
    </source>
</evidence>
<evidence type="ECO:0000256" key="6">
    <source>
        <dbReference type="ARBA" id="ARBA00013053"/>
    </source>
</evidence>
<dbReference type="GO" id="GO:0005829">
    <property type="term" value="C:cytosol"/>
    <property type="evidence" value="ECO:0007669"/>
    <property type="project" value="TreeGrafter"/>
</dbReference>
<dbReference type="PANTHER" id="PTHR42743:SF11">
    <property type="entry name" value="AMINODEOXYCHORISMATE LYASE"/>
    <property type="match status" value="1"/>
</dbReference>
<keyword evidence="12" id="KW-0032">Aminotransferase</keyword>
<evidence type="ECO:0000256" key="3">
    <source>
        <dbReference type="ARBA" id="ARBA00004931"/>
    </source>
</evidence>
<evidence type="ECO:0000313" key="12">
    <source>
        <dbReference type="EMBL" id="NCU50388.1"/>
    </source>
</evidence>
<dbReference type="AlphaFoldDB" id="A0A966LWZ5"/>
<evidence type="ECO:0000256" key="7">
    <source>
        <dbReference type="ARBA" id="ARBA00014472"/>
    </source>
</evidence>
<protein>
    <recommendedName>
        <fullName evidence="7">Probable branched-chain-amino-acid aminotransferase</fullName>
        <ecNumber evidence="6">2.6.1.42</ecNumber>
    </recommendedName>
</protein>
<keyword evidence="8" id="KW-0100">Branched-chain amino acid biosynthesis</keyword>
<comment type="pathway">
    <text evidence="3">Amino-acid biosynthesis; L-valine biosynthesis; L-valine from pyruvate: step 4/4.</text>
</comment>
<dbReference type="InterPro" id="IPR036038">
    <property type="entry name" value="Aminotransferase-like"/>
</dbReference>